<evidence type="ECO:0000256" key="1">
    <source>
        <dbReference type="SAM" id="SignalP"/>
    </source>
</evidence>
<reference evidence="4 5" key="1">
    <citation type="submission" date="2017-01" db="EMBL/GenBank/DDBJ databases">
        <title>Novel large sulfur bacteria in the metagenomes of groundwater-fed chemosynthetic microbial mats in the Lake Huron basin.</title>
        <authorList>
            <person name="Sharrar A.M."/>
            <person name="Flood B.E."/>
            <person name="Bailey J.V."/>
            <person name="Jones D.S."/>
            <person name="Biddanda B."/>
            <person name="Ruberg S.A."/>
            <person name="Marcus D.N."/>
            <person name="Dick G.J."/>
        </authorList>
    </citation>
    <scope>NUCLEOTIDE SEQUENCE [LARGE SCALE GENOMIC DNA]</scope>
    <source>
        <strain evidence="4">A7</strain>
    </source>
</reference>
<dbReference type="NCBIfam" id="TIGR02595">
    <property type="entry name" value="PEP_CTERM"/>
    <property type="match status" value="1"/>
</dbReference>
<dbReference type="Pfam" id="PF07589">
    <property type="entry name" value="PEP-CTERM"/>
    <property type="match status" value="1"/>
</dbReference>
<dbReference type="NCBIfam" id="NF038117">
    <property type="entry name" value="choice_anch_I"/>
    <property type="match status" value="1"/>
</dbReference>
<dbReference type="PANTHER" id="PTHR46928:SF1">
    <property type="entry name" value="MESENCHYME-SPECIFIC CELL SURFACE GLYCOPROTEIN"/>
    <property type="match status" value="1"/>
</dbReference>
<evidence type="ECO:0000313" key="4">
    <source>
        <dbReference type="EMBL" id="OQW86651.1"/>
    </source>
</evidence>
<feature type="domain" description="Choice-of-anchor I" evidence="3">
    <location>
        <begin position="46"/>
        <end position="317"/>
    </location>
</feature>
<proteinExistence type="predicted"/>
<feature type="domain" description="Choice-of-anchor I" evidence="3">
    <location>
        <begin position="323"/>
        <end position="442"/>
    </location>
</feature>
<feature type="domain" description="Ice-binding protein C-terminal" evidence="2">
    <location>
        <begin position="482"/>
        <end position="506"/>
    </location>
</feature>
<sequence>MFHTSKIALCAAIAAAFSSSVTMAQTLPSLSQLGGTYFHDKANGFNAEIAAFDTITSTLWVSGVTGVDVLNVTSSGLSFNSRIDLSAFGAINSVAIHNGVAAFALENTTNRELPGIVQFYDTSTRSLTSGTNTVTVGSLPDMLTFSADGSKLLVANEATPSSYPSSTNPVGGVSIINMANRSVTTVNLSSSIPTTGTGMRSGLPFDYEPEYIAINKAGTQAWVTLQEHNAIATLDLASNQFTGITGLGLKDYSLPQNAIDSTDRPGPGSKVPVPPVIAQMPQALKGAYQPDAIATYEVGGQTFLVMANEGDAQENDGDVARASTIAGLGLTGDAGRTNVIRDLSSPGNLVTMGGRSFSIRDADGNIVFDSGNILEAQAIAKGIYDDGRSDDKGVEPEGVALQTIGGRTFAFIGLERTTSGAVGVFDITDPANASFVDMIVTPGTERPEGLTTFVKDNMVYLAIANEGDDGLGMSTAVYSLAPVPEPETWAMLLAGLGLLGLRARRKQPV</sequence>
<dbReference type="Gene3D" id="2.130.10.10">
    <property type="entry name" value="YVTN repeat-like/Quinoprotein amine dehydrogenase"/>
    <property type="match status" value="1"/>
</dbReference>
<dbReference type="SUPFAM" id="SSF51004">
    <property type="entry name" value="C-terminal (heme d1) domain of cytochrome cd1-nitrite reductase"/>
    <property type="match status" value="1"/>
</dbReference>
<evidence type="ECO:0000259" key="2">
    <source>
        <dbReference type="Pfam" id="PF07589"/>
    </source>
</evidence>
<dbReference type="AlphaFoldDB" id="A0A1W9KQT9"/>
<evidence type="ECO:0000313" key="5">
    <source>
        <dbReference type="Proteomes" id="UP000192505"/>
    </source>
</evidence>
<dbReference type="Proteomes" id="UP000192505">
    <property type="component" value="Unassembled WGS sequence"/>
</dbReference>
<dbReference type="InterPro" id="IPR011048">
    <property type="entry name" value="Haem_d1_sf"/>
</dbReference>
<evidence type="ECO:0000259" key="3">
    <source>
        <dbReference type="Pfam" id="PF22494"/>
    </source>
</evidence>
<feature type="chain" id="PRO_5012484537" evidence="1">
    <location>
        <begin position="25"/>
        <end position="509"/>
    </location>
</feature>
<dbReference type="InterPro" id="IPR013424">
    <property type="entry name" value="Ice-binding_C"/>
</dbReference>
<protein>
    <submittedName>
        <fullName evidence="4">Uncharacterized protein</fullName>
    </submittedName>
</protein>
<dbReference type="PANTHER" id="PTHR46928">
    <property type="entry name" value="MESENCHYME-SPECIFIC CELL SURFACE GLYCOPROTEIN"/>
    <property type="match status" value="1"/>
</dbReference>
<name>A0A1W9KQT9_9BURK</name>
<dbReference type="InterPro" id="IPR052956">
    <property type="entry name" value="Mesenchyme-surface_protein"/>
</dbReference>
<dbReference type="InterPro" id="IPR015943">
    <property type="entry name" value="WD40/YVTN_repeat-like_dom_sf"/>
</dbReference>
<feature type="signal peptide" evidence="1">
    <location>
        <begin position="1"/>
        <end position="24"/>
    </location>
</feature>
<dbReference type="EMBL" id="MTEI01000014">
    <property type="protein sequence ID" value="OQW86651.1"/>
    <property type="molecule type" value="Genomic_DNA"/>
</dbReference>
<dbReference type="InterPro" id="IPR055188">
    <property type="entry name" value="Choice_anch_I"/>
</dbReference>
<gene>
    <name evidence="4" type="ORF">BWK72_16320</name>
</gene>
<keyword evidence="1" id="KW-0732">Signal</keyword>
<dbReference type="Pfam" id="PF22494">
    <property type="entry name" value="choice_anch_I"/>
    <property type="match status" value="2"/>
</dbReference>
<accession>A0A1W9KQT9</accession>
<organism evidence="4 5">
    <name type="scientific">Rhodoferax ferrireducens</name>
    <dbReference type="NCBI Taxonomy" id="192843"/>
    <lineage>
        <taxon>Bacteria</taxon>
        <taxon>Pseudomonadati</taxon>
        <taxon>Pseudomonadota</taxon>
        <taxon>Betaproteobacteria</taxon>
        <taxon>Burkholderiales</taxon>
        <taxon>Comamonadaceae</taxon>
        <taxon>Rhodoferax</taxon>
    </lineage>
</organism>
<comment type="caution">
    <text evidence="4">The sequence shown here is derived from an EMBL/GenBank/DDBJ whole genome shotgun (WGS) entry which is preliminary data.</text>
</comment>